<evidence type="ECO:0000259" key="2">
    <source>
        <dbReference type="Pfam" id="PF20789"/>
    </source>
</evidence>
<reference evidence="3 4" key="1">
    <citation type="submission" date="2021-05" db="EMBL/GenBank/DDBJ databases">
        <title>Draft Genome Sequences of Clinical Respiratory Isolates of Mycobacterium goodii Recovered in Ireland.</title>
        <authorList>
            <person name="Flanagan P.R."/>
            <person name="Mok S."/>
            <person name="Roycroft E."/>
            <person name="Rogers T.R."/>
            <person name="Fitzgibbon M."/>
        </authorList>
    </citation>
    <scope>NUCLEOTIDE SEQUENCE [LARGE SCALE GENOMIC DNA]</scope>
    <source>
        <strain evidence="3 4">14IE55</strain>
    </source>
</reference>
<dbReference type="InterPro" id="IPR029069">
    <property type="entry name" value="HotDog_dom_sf"/>
</dbReference>
<keyword evidence="4" id="KW-1185">Reference proteome</keyword>
<evidence type="ECO:0000259" key="1">
    <source>
        <dbReference type="Pfam" id="PF13622"/>
    </source>
</evidence>
<dbReference type="CDD" id="cd00556">
    <property type="entry name" value="Thioesterase_II"/>
    <property type="match status" value="1"/>
</dbReference>
<evidence type="ECO:0000313" key="4">
    <source>
        <dbReference type="Proteomes" id="UP000696413"/>
    </source>
</evidence>
<dbReference type="InterPro" id="IPR049449">
    <property type="entry name" value="TesB_ACOT8-like_N"/>
</dbReference>
<name>A0ABS6HYP0_MYCGD</name>
<sequence>MRTGQRTGHPLDAVIDIQSDGGRGASGWTVPEYGNMVGPFGGATAAFILRVLDAQADRLGEPVALTVTYAAPIADGEFHVDVELVRTNRTNQHWTATLTQDGDVKSTATAVFGLRRGVWSDTEAVMPAVGEPPSYPPATWPLGVAFLGNYDVRVIDGAPPEDEPPASSSLSTFWVRHDPARRLDFPALAALADIFYPRVFLRLGRSVPAGTVSMTTYFHAGAAELERVGDAYILATARAQRFAGGYFDQTAQLWSRDGVLLATTNQIVYYKDSR</sequence>
<dbReference type="SUPFAM" id="SSF54637">
    <property type="entry name" value="Thioesterase/thiol ester dehydrase-isomerase"/>
    <property type="match status" value="2"/>
</dbReference>
<evidence type="ECO:0000313" key="3">
    <source>
        <dbReference type="EMBL" id="MBU8827685.1"/>
    </source>
</evidence>
<proteinExistence type="predicted"/>
<dbReference type="Proteomes" id="UP000696413">
    <property type="component" value="Unassembled WGS sequence"/>
</dbReference>
<accession>A0ABS6HYP0</accession>
<feature type="domain" description="Acyl-CoA thioesterase-like N-terminal HotDog" evidence="1">
    <location>
        <begin position="34"/>
        <end position="113"/>
    </location>
</feature>
<dbReference type="Gene3D" id="2.40.160.210">
    <property type="entry name" value="Acyl-CoA thioesterase, double hotdog domain"/>
    <property type="match status" value="1"/>
</dbReference>
<comment type="caution">
    <text evidence="3">The sequence shown here is derived from an EMBL/GenBank/DDBJ whole genome shotgun (WGS) entry which is preliminary data.</text>
</comment>
<feature type="domain" description="Acyl-CoA thioesterase-like C-terminal" evidence="2">
    <location>
        <begin position="135"/>
        <end position="269"/>
    </location>
</feature>
<dbReference type="Pfam" id="PF20789">
    <property type="entry name" value="4HBT_3C"/>
    <property type="match status" value="1"/>
</dbReference>
<gene>
    <name evidence="3" type="ORF">KL859_33065</name>
</gene>
<organism evidence="3 4">
    <name type="scientific">Mycolicibacterium goodii</name>
    <name type="common">Mycobacterium goodii</name>
    <dbReference type="NCBI Taxonomy" id="134601"/>
    <lineage>
        <taxon>Bacteria</taxon>
        <taxon>Bacillati</taxon>
        <taxon>Actinomycetota</taxon>
        <taxon>Actinomycetes</taxon>
        <taxon>Mycobacteriales</taxon>
        <taxon>Mycobacteriaceae</taxon>
        <taxon>Mycolicibacterium</taxon>
    </lineage>
</organism>
<protein>
    <submittedName>
        <fullName evidence="3">Thioesterase family protein</fullName>
    </submittedName>
</protein>
<dbReference type="InterPro" id="IPR049450">
    <property type="entry name" value="ACOT8-like_C"/>
</dbReference>
<dbReference type="InterPro" id="IPR042171">
    <property type="entry name" value="Acyl-CoA_hotdog"/>
</dbReference>
<dbReference type="EMBL" id="JAHBOM010000051">
    <property type="protein sequence ID" value="MBU8827685.1"/>
    <property type="molecule type" value="Genomic_DNA"/>
</dbReference>
<dbReference type="RefSeq" id="WP_214312441.1">
    <property type="nucleotide sequence ID" value="NZ_JAHBOJ010000016.1"/>
</dbReference>
<dbReference type="Pfam" id="PF13622">
    <property type="entry name" value="4HBT_3"/>
    <property type="match status" value="1"/>
</dbReference>